<sequence>MSLPMSIFILETEQYQDRFCIVLMLLAITRCGVKEFGLYSFVFRVVFDIGLARSCF</sequence>
<protein>
    <submittedName>
        <fullName evidence="1">Uncharacterized protein</fullName>
    </submittedName>
</protein>
<proteinExistence type="predicted"/>
<evidence type="ECO:0000313" key="1">
    <source>
        <dbReference type="EMBL" id="MBW81550.1"/>
    </source>
</evidence>
<name>A0A2P2IJY9_RHIMU</name>
<accession>A0A2P2IJY9</accession>
<dbReference type="AlphaFoldDB" id="A0A2P2IJY9"/>
<reference evidence="1" key="1">
    <citation type="submission" date="2018-02" db="EMBL/GenBank/DDBJ databases">
        <title>Rhizophora mucronata_Transcriptome.</title>
        <authorList>
            <person name="Meera S.P."/>
            <person name="Sreeshan A."/>
            <person name="Augustine A."/>
        </authorList>
    </citation>
    <scope>NUCLEOTIDE SEQUENCE</scope>
    <source>
        <tissue evidence="1">Leaf</tissue>
    </source>
</reference>
<dbReference type="EMBL" id="GGEC01001067">
    <property type="protein sequence ID" value="MBW81550.1"/>
    <property type="molecule type" value="Transcribed_RNA"/>
</dbReference>
<organism evidence="1">
    <name type="scientific">Rhizophora mucronata</name>
    <name type="common">Asiatic mangrove</name>
    <dbReference type="NCBI Taxonomy" id="61149"/>
    <lineage>
        <taxon>Eukaryota</taxon>
        <taxon>Viridiplantae</taxon>
        <taxon>Streptophyta</taxon>
        <taxon>Embryophyta</taxon>
        <taxon>Tracheophyta</taxon>
        <taxon>Spermatophyta</taxon>
        <taxon>Magnoliopsida</taxon>
        <taxon>eudicotyledons</taxon>
        <taxon>Gunneridae</taxon>
        <taxon>Pentapetalae</taxon>
        <taxon>rosids</taxon>
        <taxon>fabids</taxon>
        <taxon>Malpighiales</taxon>
        <taxon>Rhizophoraceae</taxon>
        <taxon>Rhizophora</taxon>
    </lineage>
</organism>